<proteinExistence type="predicted"/>
<feature type="domain" description="Histone acetyltransferase Rv0428c-like SH3" evidence="1">
    <location>
        <begin position="12"/>
        <end position="58"/>
    </location>
</feature>
<sequence>MNSALDRLAELPLGTRMVVRYRIDGGLTDALGDLTDRDSLGCTITTRSGPVTIRFDDVQLAKPVPPPPVRRERAAP</sequence>
<organism evidence="2 3">
    <name type="scientific">Arthrobacter alpinus</name>
    <dbReference type="NCBI Taxonomy" id="656366"/>
    <lineage>
        <taxon>Bacteria</taxon>
        <taxon>Bacillati</taxon>
        <taxon>Actinomycetota</taxon>
        <taxon>Actinomycetes</taxon>
        <taxon>Micrococcales</taxon>
        <taxon>Micrococcaceae</taxon>
        <taxon>Arthrobacter</taxon>
    </lineage>
</organism>
<reference evidence="2 3" key="1">
    <citation type="submission" date="2016-10" db="EMBL/GenBank/DDBJ databases">
        <authorList>
            <person name="de Groot N.N."/>
        </authorList>
    </citation>
    <scope>NUCLEOTIDE SEQUENCE [LARGE SCALE GENOMIC DNA]</scope>
    <source>
        <strain evidence="2 3">DSM 22274</strain>
    </source>
</reference>
<evidence type="ECO:0000313" key="2">
    <source>
        <dbReference type="EMBL" id="SEF03748.1"/>
    </source>
</evidence>
<dbReference type="RefSeq" id="WP_239437131.1">
    <property type="nucleotide sequence ID" value="NZ_CP013745.1"/>
</dbReference>
<name>A0A1H5NSQ6_9MICC</name>
<dbReference type="EMBL" id="FNTV01000001">
    <property type="protein sequence ID" value="SEF03748.1"/>
    <property type="molecule type" value="Genomic_DNA"/>
</dbReference>
<dbReference type="AlphaFoldDB" id="A0A1H5NSQ6"/>
<gene>
    <name evidence="2" type="ORF">SAMN04489740_3924</name>
</gene>
<accession>A0A1H5NSQ6</accession>
<evidence type="ECO:0000313" key="3">
    <source>
        <dbReference type="Proteomes" id="UP000182725"/>
    </source>
</evidence>
<protein>
    <recommendedName>
        <fullName evidence="1">Histone acetyltransferase Rv0428c-like SH3 domain-containing protein</fullName>
    </recommendedName>
</protein>
<dbReference type="InterPro" id="IPR056934">
    <property type="entry name" value="SH3_Rv0428c"/>
</dbReference>
<dbReference type="Proteomes" id="UP000182725">
    <property type="component" value="Unassembled WGS sequence"/>
</dbReference>
<dbReference type="Pfam" id="PF24551">
    <property type="entry name" value="SH3_Rv0428c"/>
    <property type="match status" value="1"/>
</dbReference>
<evidence type="ECO:0000259" key="1">
    <source>
        <dbReference type="Pfam" id="PF24551"/>
    </source>
</evidence>